<organism evidence="2 3">
    <name type="scientific">Streptomyces zinciresistens K42</name>
    <dbReference type="NCBI Taxonomy" id="700597"/>
    <lineage>
        <taxon>Bacteria</taxon>
        <taxon>Bacillati</taxon>
        <taxon>Actinomycetota</taxon>
        <taxon>Actinomycetes</taxon>
        <taxon>Kitasatosporales</taxon>
        <taxon>Streptomycetaceae</taxon>
        <taxon>Streptomyces</taxon>
    </lineage>
</organism>
<gene>
    <name evidence="2" type="ORF">SZN_37748</name>
</gene>
<reference evidence="2 3" key="1">
    <citation type="submission" date="2011-08" db="EMBL/GenBank/DDBJ databases">
        <authorList>
            <person name="Lin Y."/>
            <person name="Hao X."/>
            <person name="Johnstone L."/>
            <person name="Miller S.J."/>
            <person name="Wei G."/>
            <person name="Rensing C."/>
        </authorList>
    </citation>
    <scope>NUCLEOTIDE SEQUENCE [LARGE SCALE GENOMIC DNA]</scope>
    <source>
        <strain evidence="2 3">K42</strain>
    </source>
</reference>
<name>G2GPT5_9ACTN</name>
<keyword evidence="3" id="KW-1185">Reference proteome</keyword>
<dbReference type="AlphaFoldDB" id="G2GPT5"/>
<protein>
    <submittedName>
        <fullName evidence="2">Uncharacterized protein</fullName>
    </submittedName>
</protein>
<feature type="region of interest" description="Disordered" evidence="1">
    <location>
        <begin position="1"/>
        <end position="60"/>
    </location>
</feature>
<accession>G2GPT5</accession>
<dbReference type="EMBL" id="AGBF01000436">
    <property type="protein sequence ID" value="EGX54479.1"/>
    <property type="molecule type" value="Genomic_DNA"/>
</dbReference>
<proteinExistence type="predicted"/>
<feature type="non-terminal residue" evidence="2">
    <location>
        <position position="60"/>
    </location>
</feature>
<dbReference type="Proteomes" id="UP000004217">
    <property type="component" value="Unassembled WGS sequence"/>
</dbReference>
<feature type="compositionally biased region" description="Low complexity" evidence="1">
    <location>
        <begin position="30"/>
        <end position="60"/>
    </location>
</feature>
<evidence type="ECO:0000313" key="3">
    <source>
        <dbReference type="Proteomes" id="UP000004217"/>
    </source>
</evidence>
<evidence type="ECO:0000256" key="1">
    <source>
        <dbReference type="SAM" id="MobiDB-lite"/>
    </source>
</evidence>
<sequence>MLEPTEPHEGSEPTTPSDTLPPRRRRRAASRPAGPPAADTQPADVVEPAIPVAEAADVAA</sequence>
<comment type="caution">
    <text evidence="2">The sequence shown here is derived from an EMBL/GenBank/DDBJ whole genome shotgun (WGS) entry which is preliminary data.</text>
</comment>
<evidence type="ECO:0000313" key="2">
    <source>
        <dbReference type="EMBL" id="EGX54479.1"/>
    </source>
</evidence>
<feature type="compositionally biased region" description="Basic and acidic residues" evidence="1">
    <location>
        <begin position="1"/>
        <end position="11"/>
    </location>
</feature>